<accession>E6QM75</accession>
<dbReference type="EMBL" id="CABQ01000207">
    <property type="protein sequence ID" value="CBI08346.1"/>
    <property type="molecule type" value="Genomic_DNA"/>
</dbReference>
<evidence type="ECO:0000313" key="1">
    <source>
        <dbReference type="EMBL" id="CBI08346.1"/>
    </source>
</evidence>
<organism evidence="1">
    <name type="scientific">mine drainage metagenome</name>
    <dbReference type="NCBI Taxonomy" id="410659"/>
    <lineage>
        <taxon>unclassified sequences</taxon>
        <taxon>metagenomes</taxon>
        <taxon>ecological metagenomes</taxon>
    </lineage>
</organism>
<comment type="caution">
    <text evidence="1">The sequence shown here is derived from an EMBL/GenBank/DDBJ whole genome shotgun (WGS) entry which is preliminary data.</text>
</comment>
<protein>
    <submittedName>
        <fullName evidence="1">Uncharacterized protein</fullName>
    </submittedName>
</protein>
<name>E6QM75_9ZZZZ</name>
<dbReference type="AlphaFoldDB" id="E6QM75"/>
<gene>
    <name evidence="1" type="ORF">CARN6_1803</name>
</gene>
<proteinExistence type="predicted"/>
<dbReference type="AntiFam" id="ANF00010">
    <property type="entry name" value="tRNA translation"/>
</dbReference>
<sequence length="73" mass="7850">MIFPRHVQSSDGSLVPLGSCVDATMRRIDGGYSSAAERLTVAQDVVGSIPTSRPISPLWFFGGTHVFLLSFPL</sequence>
<reference evidence="1" key="1">
    <citation type="submission" date="2009-10" db="EMBL/GenBank/DDBJ databases">
        <title>Diversity of trophic interactions inside an arsenic-rich microbial ecosystem.</title>
        <authorList>
            <person name="Bertin P.N."/>
            <person name="Heinrich-Salmeron A."/>
            <person name="Pelletier E."/>
            <person name="Goulhen-Chollet F."/>
            <person name="Arsene-Ploetze F."/>
            <person name="Gallien S."/>
            <person name="Calteau A."/>
            <person name="Vallenet D."/>
            <person name="Casiot C."/>
            <person name="Chane-Woon-Ming B."/>
            <person name="Giloteaux L."/>
            <person name="Barakat M."/>
            <person name="Bonnefoy V."/>
            <person name="Bruneel O."/>
            <person name="Chandler M."/>
            <person name="Cleiss J."/>
            <person name="Duran R."/>
            <person name="Elbaz-Poulichet F."/>
            <person name="Fonknechten N."/>
            <person name="Lauga B."/>
            <person name="Mornico D."/>
            <person name="Ortet P."/>
            <person name="Schaeffer C."/>
            <person name="Siguier P."/>
            <person name="Alexander Thil Smith A."/>
            <person name="Van Dorsselaer A."/>
            <person name="Weissenbach J."/>
            <person name="Medigue C."/>
            <person name="Le Paslier D."/>
        </authorList>
    </citation>
    <scope>NUCLEOTIDE SEQUENCE</scope>
</reference>